<dbReference type="SMART" id="SM00167">
    <property type="entry name" value="VPS9"/>
    <property type="match status" value="1"/>
</dbReference>
<feature type="region of interest" description="Disordered" evidence="4">
    <location>
        <begin position="159"/>
        <end position="191"/>
    </location>
</feature>
<protein>
    <recommendedName>
        <fullName evidence="10">Protein sprint</fullName>
    </recommendedName>
</protein>
<dbReference type="SUPFAM" id="SSF55550">
    <property type="entry name" value="SH2 domain"/>
    <property type="match status" value="1"/>
</dbReference>
<feature type="domain" description="VPS9" evidence="7">
    <location>
        <begin position="1146"/>
        <end position="1293"/>
    </location>
</feature>
<dbReference type="Gene3D" id="1.20.1050.80">
    <property type="entry name" value="VPS9 domain"/>
    <property type="match status" value="1"/>
</dbReference>
<dbReference type="Pfam" id="PF00017">
    <property type="entry name" value="SH2"/>
    <property type="match status" value="1"/>
</dbReference>
<dbReference type="EMBL" id="JAUCMV010000003">
    <property type="protein sequence ID" value="KAK0414282.1"/>
    <property type="molecule type" value="Genomic_DNA"/>
</dbReference>
<keyword evidence="2" id="KW-0343">GTPase activation</keyword>
<reference evidence="8" key="1">
    <citation type="submission" date="2023-06" db="EMBL/GenBank/DDBJ databases">
        <title>Genomic analysis of the entomopathogenic nematode Steinernema hermaphroditum.</title>
        <authorList>
            <person name="Schwarz E.M."/>
            <person name="Heppert J.K."/>
            <person name="Baniya A."/>
            <person name="Schwartz H.T."/>
            <person name="Tan C.-H."/>
            <person name="Antoshechkin I."/>
            <person name="Sternberg P.W."/>
            <person name="Goodrich-Blair H."/>
            <person name="Dillman A.R."/>
        </authorList>
    </citation>
    <scope>NUCLEOTIDE SEQUENCE</scope>
    <source>
        <strain evidence="8">PS9179</strain>
        <tissue evidence="8">Whole animal</tissue>
    </source>
</reference>
<dbReference type="InterPro" id="IPR037191">
    <property type="entry name" value="VPS9_dom_sf"/>
</dbReference>
<feature type="region of interest" description="Disordered" evidence="4">
    <location>
        <begin position="345"/>
        <end position="403"/>
    </location>
</feature>
<dbReference type="GO" id="GO:0005829">
    <property type="term" value="C:cytosol"/>
    <property type="evidence" value="ECO:0007669"/>
    <property type="project" value="TreeGrafter"/>
</dbReference>
<feature type="compositionally biased region" description="Basic and acidic residues" evidence="4">
    <location>
        <begin position="29"/>
        <end position="40"/>
    </location>
</feature>
<feature type="region of interest" description="Disordered" evidence="4">
    <location>
        <begin position="467"/>
        <end position="493"/>
    </location>
</feature>
<evidence type="ECO:0000256" key="3">
    <source>
        <dbReference type="PROSITE-ProRule" id="PRU00191"/>
    </source>
</evidence>
<feature type="compositionally biased region" description="Polar residues" evidence="4">
    <location>
        <begin position="845"/>
        <end position="862"/>
    </location>
</feature>
<comment type="caution">
    <text evidence="8">The sequence shown here is derived from an EMBL/GenBank/DDBJ whole genome shotgun (WGS) entry which is preliminary data.</text>
</comment>
<dbReference type="CDD" id="cd00173">
    <property type="entry name" value="SH2"/>
    <property type="match status" value="1"/>
</dbReference>
<feature type="compositionally biased region" description="Polar residues" evidence="4">
    <location>
        <begin position="172"/>
        <end position="183"/>
    </location>
</feature>
<dbReference type="InterPro" id="IPR000980">
    <property type="entry name" value="SH2"/>
</dbReference>
<dbReference type="Pfam" id="PF02204">
    <property type="entry name" value="VPS9"/>
    <property type="match status" value="1"/>
</dbReference>
<dbReference type="PANTHER" id="PTHR23101:SF104">
    <property type="entry name" value="PROTEIN SPRINT"/>
    <property type="match status" value="1"/>
</dbReference>
<feature type="compositionally biased region" description="Low complexity" evidence="4">
    <location>
        <begin position="474"/>
        <end position="489"/>
    </location>
</feature>
<feature type="region of interest" description="Disordered" evidence="4">
    <location>
        <begin position="714"/>
        <end position="740"/>
    </location>
</feature>
<dbReference type="Pfam" id="PF23268">
    <property type="entry name" value="RIN1"/>
    <property type="match status" value="1"/>
</dbReference>
<feature type="compositionally biased region" description="Polar residues" evidence="4">
    <location>
        <begin position="948"/>
        <end position="960"/>
    </location>
</feature>
<dbReference type="GO" id="GO:0007165">
    <property type="term" value="P:signal transduction"/>
    <property type="evidence" value="ECO:0007669"/>
    <property type="project" value="InterPro"/>
</dbReference>
<dbReference type="InterPro" id="IPR000159">
    <property type="entry name" value="RA_dom"/>
</dbReference>
<dbReference type="GO" id="GO:0005096">
    <property type="term" value="F:GTPase activator activity"/>
    <property type="evidence" value="ECO:0007669"/>
    <property type="project" value="UniProtKB-KW"/>
</dbReference>
<evidence type="ECO:0000259" key="5">
    <source>
        <dbReference type="PROSITE" id="PS50001"/>
    </source>
</evidence>
<feature type="region of interest" description="Disordered" evidence="4">
    <location>
        <begin position="948"/>
        <end position="969"/>
    </location>
</feature>
<accession>A0AA39I0K9</accession>
<dbReference type="GO" id="GO:0030139">
    <property type="term" value="C:endocytic vesicle"/>
    <property type="evidence" value="ECO:0007669"/>
    <property type="project" value="TreeGrafter"/>
</dbReference>
<dbReference type="InterPro" id="IPR036860">
    <property type="entry name" value="SH2_dom_sf"/>
</dbReference>
<dbReference type="PROSITE" id="PS50200">
    <property type="entry name" value="RA"/>
    <property type="match status" value="1"/>
</dbReference>
<evidence type="ECO:0000259" key="6">
    <source>
        <dbReference type="PROSITE" id="PS50200"/>
    </source>
</evidence>
<dbReference type="InterPro" id="IPR003123">
    <property type="entry name" value="VPS9"/>
</dbReference>
<dbReference type="SMART" id="SM00252">
    <property type="entry name" value="SH2"/>
    <property type="match status" value="1"/>
</dbReference>
<feature type="compositionally biased region" description="Low complexity" evidence="4">
    <location>
        <begin position="390"/>
        <end position="403"/>
    </location>
</feature>
<dbReference type="PANTHER" id="PTHR23101">
    <property type="entry name" value="RAB GDP/GTP EXCHANGE FACTOR"/>
    <property type="match status" value="1"/>
</dbReference>
<feature type="compositionally biased region" description="Acidic residues" evidence="4">
    <location>
        <begin position="868"/>
        <end position="880"/>
    </location>
</feature>
<name>A0AA39I0K9_9BILA</name>
<dbReference type="Gene3D" id="3.30.505.10">
    <property type="entry name" value="SH2 domain"/>
    <property type="match status" value="1"/>
</dbReference>
<dbReference type="InterPro" id="IPR045046">
    <property type="entry name" value="Vps9-like"/>
</dbReference>
<sequence>MDRFLKFAVKQNERTHRPAGGSFPAAQNRVRDDVNMEIRRRPTPAPRPSLLTVKTKRPPPPVPQKPPGLHHRVKMIRAMNFGVAAEEEDSCAEDEEAAGEQGATTVHLPRPFRSNCHSQPSAPADDSAKQKPKNPAAMMERCVPVEYSSSPIVEILTDSANHKHPRPPNMSVFPTRNDPSSATSEKEKKRRSGVVKAKAAVVVPQTAAVTLLDQIVLTHPIWYLQNIGRAQATHLLRPMHQGAFIVRASSRSNSMALSIRLPEGYGIDTDHYLIEHCPGSTRAVRLESSPNSFKSLPHLIEHYCQHGEELQTKLVLPEAIAACTTTPALQSIALMGQDFWTSEVSQHHARNGQKPVPMQRSRVAQPERVPISLKKSLSSQDGFHRGGSGTVSSASSSSTSSSSKKGASFLKSLFSGSGNDLDKVKSKSPIPIHGLAHCEYFTPCSQNGITSSQSAFTVSGNHRDSFSKVPSSTSLYSGSIRSSNSRNSLKTFKPTAESHDNVNAMNLHGSGTGSWKKSFPFGKGIALRRERSDLCASSVDRLAYHHHGSTSPGPQLRRKDRAGSASSGNSSPLVPPVGKQFMDKTAINSCIEELRKKRFTSNERSSPDCASGKISISSDSGPYVASLRRKHDHSGNGFSRLQDQEHRLSVPNLADAMDFSDPHHRNAANAGRALRAKLGRVPGTGELQTINEGLITPVVRRKQFSIDISAKPVVTSAPSPSLSTGSSSTSSSQQSPPAKVAAAAGGWSAVASEIKTRQQKVAKVRPTPSRMVLPPVKSVSGSRLVPHQSEYAQLSEFSDVSVKSVASAIDDDNVSVAGTVFNEPWDSNVWENLLDLAQYGDEKPTSSPSANLRPTLSATTTDTIHEEEGTELEDEDDDVEVMCASVGSDTETEEETTKMEEGSSSPNENRDVYGSLYRSRKSMNENETNSNRRATILRIGSKCWNEMSQRIPSEPASKNSTYDRKSRASTCDDVSLNSLTRRRTLTPNNSDWILTESTVTLMDNQSGDNSKAKAPTLSPIMSPPRLRNTVDNSDPGIRIQTYVEKLAQDSRTVFGATLNRFIECTLESVECDPQVVIRNVRQFLNGIKNYLVKHGEADLHSLIERESANLNSNEFLNIDAILEAVLHKILLVPVKAHLYHLMVREYSKNGSLQSLSENLQFVRTRTPQQLGFACSTLMPSSQKMDAIKMCLRKMQHHYSPLKKLDNLLKALSVAMEDSLKLHDNDGLPPADELVRWLVYILARTSTVGCEVEAWYMWELLPQQLLTSGDVSYYLTTLFSAIHVLKNVDCIKRLANPADDRFIISESDNEKGPSMGGSDGLVKVAVPNESEGTIKYHTFPAVPQMTAAKLCRVIAHRFAVTNPEDYGLYILFDGFETCLLGTEFPDTIREQLRKAKKPHLFAYKRHEAKIAWPKFPQPTTPVKT</sequence>
<evidence type="ECO:0000256" key="1">
    <source>
        <dbReference type="ARBA" id="ARBA00006919"/>
    </source>
</evidence>
<feature type="compositionally biased region" description="Basic and acidic residues" evidence="4">
    <location>
        <begin position="1"/>
        <end position="16"/>
    </location>
</feature>
<keyword evidence="3" id="KW-0727">SH2 domain</keyword>
<feature type="domain" description="Ras-associating" evidence="6">
    <location>
        <begin position="1317"/>
        <end position="1407"/>
    </location>
</feature>
<dbReference type="Proteomes" id="UP001175271">
    <property type="component" value="Unassembled WGS sequence"/>
</dbReference>
<dbReference type="PROSITE" id="PS51205">
    <property type="entry name" value="VPS9"/>
    <property type="match status" value="1"/>
</dbReference>
<evidence type="ECO:0000313" key="8">
    <source>
        <dbReference type="EMBL" id="KAK0414282.1"/>
    </source>
</evidence>
<proteinExistence type="inferred from homology"/>
<keyword evidence="9" id="KW-1185">Reference proteome</keyword>
<dbReference type="GO" id="GO:0005085">
    <property type="term" value="F:guanyl-nucleotide exchange factor activity"/>
    <property type="evidence" value="ECO:0007669"/>
    <property type="project" value="InterPro"/>
</dbReference>
<dbReference type="PROSITE" id="PS50001">
    <property type="entry name" value="SH2"/>
    <property type="match status" value="1"/>
</dbReference>
<comment type="similarity">
    <text evidence="1">Belongs to the RIN (Ras interaction/interference) family.</text>
</comment>
<evidence type="ECO:0008006" key="10">
    <source>
        <dbReference type="Google" id="ProtNLM"/>
    </source>
</evidence>
<dbReference type="GO" id="GO:0016192">
    <property type="term" value="P:vesicle-mediated transport"/>
    <property type="evidence" value="ECO:0007669"/>
    <property type="project" value="InterPro"/>
</dbReference>
<feature type="region of interest" description="Disordered" evidence="4">
    <location>
        <begin position="544"/>
        <end position="579"/>
    </location>
</feature>
<evidence type="ECO:0000256" key="4">
    <source>
        <dbReference type="SAM" id="MobiDB-lite"/>
    </source>
</evidence>
<evidence type="ECO:0000259" key="7">
    <source>
        <dbReference type="PROSITE" id="PS51205"/>
    </source>
</evidence>
<gene>
    <name evidence="8" type="ORF">QR680_007246</name>
</gene>
<feature type="region of interest" description="Disordered" evidence="4">
    <location>
        <begin position="840"/>
        <end position="912"/>
    </location>
</feature>
<feature type="domain" description="SH2" evidence="5">
    <location>
        <begin position="222"/>
        <end position="318"/>
    </location>
</feature>
<evidence type="ECO:0000313" key="9">
    <source>
        <dbReference type="Proteomes" id="UP001175271"/>
    </source>
</evidence>
<evidence type="ECO:0000256" key="2">
    <source>
        <dbReference type="ARBA" id="ARBA00022468"/>
    </source>
</evidence>
<dbReference type="GO" id="GO:0031267">
    <property type="term" value="F:small GTPase binding"/>
    <property type="evidence" value="ECO:0007669"/>
    <property type="project" value="TreeGrafter"/>
</dbReference>
<dbReference type="CDD" id="cd01776">
    <property type="entry name" value="RA_Rin"/>
    <property type="match status" value="1"/>
</dbReference>
<feature type="region of interest" description="Disordered" evidence="4">
    <location>
        <begin position="1003"/>
        <end position="1033"/>
    </location>
</feature>
<organism evidence="8 9">
    <name type="scientific">Steinernema hermaphroditum</name>
    <dbReference type="NCBI Taxonomy" id="289476"/>
    <lineage>
        <taxon>Eukaryota</taxon>
        <taxon>Metazoa</taxon>
        <taxon>Ecdysozoa</taxon>
        <taxon>Nematoda</taxon>
        <taxon>Chromadorea</taxon>
        <taxon>Rhabditida</taxon>
        <taxon>Tylenchina</taxon>
        <taxon>Panagrolaimomorpha</taxon>
        <taxon>Strongyloidoidea</taxon>
        <taxon>Steinernematidae</taxon>
        <taxon>Steinernema</taxon>
    </lineage>
</organism>
<feature type="region of interest" description="Disordered" evidence="4">
    <location>
        <begin position="86"/>
        <end position="135"/>
    </location>
</feature>
<dbReference type="SUPFAM" id="SSF109993">
    <property type="entry name" value="VPS9 domain"/>
    <property type="match status" value="1"/>
</dbReference>
<feature type="compositionally biased region" description="Low complexity" evidence="4">
    <location>
        <begin position="716"/>
        <end position="740"/>
    </location>
</feature>
<feature type="compositionally biased region" description="Acidic residues" evidence="4">
    <location>
        <begin position="86"/>
        <end position="98"/>
    </location>
</feature>
<feature type="region of interest" description="Disordered" evidence="4">
    <location>
        <begin position="1"/>
        <end position="71"/>
    </location>
</feature>